<gene>
    <name evidence="1" type="ORF">G5I_04343</name>
</gene>
<proteinExistence type="predicted"/>
<reference evidence="1" key="1">
    <citation type="submission" date="2011-02" db="EMBL/GenBank/DDBJ databases">
        <title>The genome of the leaf-cutting ant Acromyrmex echinatior suggests key adaptations to social evolution and fungus farming.</title>
        <authorList>
            <person name="Nygaard S."/>
            <person name="Zhang G."/>
        </authorList>
    </citation>
    <scope>NUCLEOTIDE SEQUENCE</scope>
</reference>
<sequence>MHFFQGTYVPNPRSVVTRFATQRITSRGVLRCRCRLLSYTVVRFPAAPVSSKTQIIAVRDCTVDLRATDEFPKKRFVEKKPLTSLLAAMHHAMQHERWKGGIPSSSVSEHYRSKLAKRAAPAEQKQSIAAASCETITLRRKLPFEVPRNSPKTGISQEVKCRYRVERAPQFRGMVHFAVH</sequence>
<dbReference type="EMBL" id="GL888115">
    <property type="protein sequence ID" value="EGI67187.1"/>
    <property type="molecule type" value="Genomic_DNA"/>
</dbReference>
<evidence type="ECO:0000313" key="2">
    <source>
        <dbReference type="Proteomes" id="UP000007755"/>
    </source>
</evidence>
<dbReference type="AlphaFoldDB" id="F4WFD6"/>
<keyword evidence="2" id="KW-1185">Reference proteome</keyword>
<dbReference type="Proteomes" id="UP000007755">
    <property type="component" value="Unassembled WGS sequence"/>
</dbReference>
<evidence type="ECO:0000313" key="1">
    <source>
        <dbReference type="EMBL" id="EGI67187.1"/>
    </source>
</evidence>
<name>F4WFD6_ACREC</name>
<accession>F4WFD6</accession>
<dbReference type="InParanoid" id="F4WFD6"/>
<protein>
    <submittedName>
        <fullName evidence="1">Uncharacterized protein</fullName>
    </submittedName>
</protein>
<organism evidence="2">
    <name type="scientific">Acromyrmex echinatior</name>
    <name type="common">Panamanian leafcutter ant</name>
    <name type="synonym">Acromyrmex octospinosus echinatior</name>
    <dbReference type="NCBI Taxonomy" id="103372"/>
    <lineage>
        <taxon>Eukaryota</taxon>
        <taxon>Metazoa</taxon>
        <taxon>Ecdysozoa</taxon>
        <taxon>Arthropoda</taxon>
        <taxon>Hexapoda</taxon>
        <taxon>Insecta</taxon>
        <taxon>Pterygota</taxon>
        <taxon>Neoptera</taxon>
        <taxon>Endopterygota</taxon>
        <taxon>Hymenoptera</taxon>
        <taxon>Apocrita</taxon>
        <taxon>Aculeata</taxon>
        <taxon>Formicoidea</taxon>
        <taxon>Formicidae</taxon>
        <taxon>Myrmicinae</taxon>
        <taxon>Acromyrmex</taxon>
    </lineage>
</organism>